<gene>
    <name evidence="3" type="ORF">SAMN02799615_02946</name>
</gene>
<dbReference type="PROSITE" id="PS51257">
    <property type="entry name" value="PROKAR_LIPOPROTEIN"/>
    <property type="match status" value="1"/>
</dbReference>
<dbReference type="RefSeq" id="WP_035323221.1">
    <property type="nucleotide sequence ID" value="NZ_FONH01000011.1"/>
</dbReference>
<feature type="transmembrane region" description="Helical" evidence="1">
    <location>
        <begin position="286"/>
        <end position="303"/>
    </location>
</feature>
<evidence type="ECO:0000313" key="3">
    <source>
        <dbReference type="EMBL" id="SFF26831.1"/>
    </source>
</evidence>
<name>A0A1I2HE56_9GAMM</name>
<feature type="transmembrane region" description="Helical" evidence="1">
    <location>
        <begin position="254"/>
        <end position="274"/>
    </location>
</feature>
<keyword evidence="1" id="KW-1133">Transmembrane helix</keyword>
<evidence type="ECO:0000256" key="1">
    <source>
        <dbReference type="SAM" id="Phobius"/>
    </source>
</evidence>
<keyword evidence="1" id="KW-0472">Membrane</keyword>
<evidence type="ECO:0000313" key="4">
    <source>
        <dbReference type="Proteomes" id="UP000199477"/>
    </source>
</evidence>
<dbReference type="AlphaFoldDB" id="A0A1I2HE56"/>
<dbReference type="EMBL" id="FONH01000011">
    <property type="protein sequence ID" value="SFF26831.1"/>
    <property type="molecule type" value="Genomic_DNA"/>
</dbReference>
<dbReference type="Proteomes" id="UP000199477">
    <property type="component" value="Unassembled WGS sequence"/>
</dbReference>
<keyword evidence="1" id="KW-0812">Transmembrane</keyword>
<dbReference type="STRING" id="500610.SAMN02799615_02946"/>
<dbReference type="InterPro" id="IPR018682">
    <property type="entry name" value="DUF2167_membr"/>
</dbReference>
<sequence>MKIKLLPALGLLAAFACTAPLLAMPADEPAAADDISAETQTFLKSLHPATGNVTVPGAQATLKLDPGYSFLPASEAQDVLTRLWNNPPDKDVLGMILPSEDMKVLLDEKAWAVVVTFVDEGYVSDEDAAKLDYNAMLKDMQDASKDDNADRLKQGYPAIELVGWAEPPHYDAASHKLYWARNLKFKKADGSSDGASLNYDIRVLGRRGYLSLNAVAPIDQLAQVRADMPKVLEMTEFNDGERYTDYNSKTDKTAAYGIGALVAGGIAAKAGLFAKLGALLLGLKKLIMVGIVAIGGFFARLFGRKKAQ</sequence>
<feature type="chain" id="PRO_5011475596" evidence="2">
    <location>
        <begin position="24"/>
        <end position="308"/>
    </location>
</feature>
<feature type="signal peptide" evidence="2">
    <location>
        <begin position="1"/>
        <end position="23"/>
    </location>
</feature>
<keyword evidence="4" id="KW-1185">Reference proteome</keyword>
<dbReference type="Pfam" id="PF09935">
    <property type="entry name" value="DUF2167"/>
    <property type="match status" value="1"/>
</dbReference>
<organism evidence="3 4">
    <name type="scientific">Dyella marensis</name>
    <dbReference type="NCBI Taxonomy" id="500610"/>
    <lineage>
        <taxon>Bacteria</taxon>
        <taxon>Pseudomonadati</taxon>
        <taxon>Pseudomonadota</taxon>
        <taxon>Gammaproteobacteria</taxon>
        <taxon>Lysobacterales</taxon>
        <taxon>Rhodanobacteraceae</taxon>
        <taxon>Dyella</taxon>
    </lineage>
</organism>
<proteinExistence type="predicted"/>
<evidence type="ECO:0000256" key="2">
    <source>
        <dbReference type="SAM" id="SignalP"/>
    </source>
</evidence>
<accession>A0A1I2HE56</accession>
<keyword evidence="2" id="KW-0732">Signal</keyword>
<reference evidence="4" key="1">
    <citation type="submission" date="2016-10" db="EMBL/GenBank/DDBJ databases">
        <authorList>
            <person name="Varghese N."/>
            <person name="Submissions S."/>
        </authorList>
    </citation>
    <scope>NUCLEOTIDE SEQUENCE [LARGE SCALE GENOMIC DNA]</scope>
    <source>
        <strain evidence="4">UNC178MFTsu3.1</strain>
    </source>
</reference>
<protein>
    <submittedName>
        <fullName evidence="3">Uncharacterized membrane-anchored protein</fullName>
    </submittedName>
</protein>